<gene>
    <name evidence="5" type="ORF">IWQ62_003297</name>
</gene>
<dbReference type="InterPro" id="IPR036770">
    <property type="entry name" value="Ankyrin_rpt-contain_sf"/>
</dbReference>
<dbReference type="OrthoDB" id="194358at2759"/>
<dbReference type="InterPro" id="IPR002110">
    <property type="entry name" value="Ankyrin_rpt"/>
</dbReference>
<feature type="compositionally biased region" description="Polar residues" evidence="4">
    <location>
        <begin position="1401"/>
        <end position="1428"/>
    </location>
</feature>
<feature type="region of interest" description="Disordered" evidence="4">
    <location>
        <begin position="120"/>
        <end position="162"/>
    </location>
</feature>
<evidence type="ECO:0000256" key="4">
    <source>
        <dbReference type="SAM" id="MobiDB-lite"/>
    </source>
</evidence>
<feature type="non-terminal residue" evidence="5">
    <location>
        <position position="1452"/>
    </location>
</feature>
<sequence length="1452" mass="155384">MNPPSYRYNRSSNAAGRHGLGLGGAKVKPTITEPAPPSLWMMTEQLQQAPQCTSEPSPTYRCLSPTTVPFPSLPTDNELPAFSPDSQEAPSIPAPSAVGRRSRAYSTPNRIPEISLSEVDGPRVNSAHDTTCPDLSLPASDHESSTPADTTKPTTKRLTRRRSVVVTSAPPNLPLTNGLPPSIAAAKLAAGISPLNIEPRSNSTLGRYSSPVSPDSPAGFTPPLSADSSLRQSLFQRSSFRFARLARSLSGSQRDKPAFGDTVPPVDYAPHQYFTYSEFIQCNRKPRAQRALLAQVHRGHPPVESDSCDTPTEPTTPTTDRRSSLSSFPSTGRRTARTLNRHTWHVGSPGGLPTLPENTSLDLKSTMSKAGSPKASKSPAWLLSLSRPRSYSNRADYSSRSGATKLHFGDDKHPTAQSVSEMPVVTPWPRRSVRKRIPFASARSAYGRDHSKGKPTPFMTLHRLRLAIHDFAVSRALSIIKNELRDISVVAHRFPHELKFIFLKAMANRLESVALALYKRGFPTNVNATIAVKPWSGDINNKLQESASSSRSRKTSELRCSTDDAIDRTALGVRDDSSRSMLPTIFMTAVGLKMTALVQAMLPQADLNIRWMGLTPLMLAVLNRKPGPHPLAFTNLALLEVGQDIPSSTLPGARYPPEEQTLIILTELLAAQPDASATITLAHLRTLCRLPRLSSVNKLSQGQSNQQSALVNSPSPALSSMSVLPSEATSQDHSSSGNAEDQRSITTQPTFYDPCASPSLSYRSRSTTSLSSAASLTSTQSALSQSTLSSQPGTLPRAPLVTSSDNSPYLTTSRTAPVASETWMATLEDIPGSLSQSTPECGSGASNPSTFRVSEGSCLSSSSSSATVCMEHFTTQRTLTTVVDGACRALLDNSSEIEGLVHKCRGQSNGVRLFYPLPTTGRDAGNAWVGHTSFDQSSSQGALVSDVSLRELSTSADSHALAPSPFTLDLTALDLAVLQSTTGSSAIPKSELDYVHTLLLALPQNIIAKSRYCLIWQQDLPLTLKLLEQGVRLHLQRDIHGNTPLQLAARAGLLDLCLVYLWLGLDPNDRGQNGWTPLHEAMSWGHRSVALQLISQGARLDLANKEGYTPVQLAVLFGHGVADIQSMIDIRHFTKLELANVCSTLEFAATTLGLPNPVITPPRLPPPRPAGVAVTSCSPSGLSNEIVSAVEKLGQPSKGISPTPSGMPQVDTPSISSALLRPIPPLLKESITKRWSIPELGSHQASLSTLLTKADNLYGGTPIESPRGMVSLREFLDTELSKSSAASSPSAEGDVSPTFANQARVSMPPPVVHRSTSSCADLLAMYSLPPSQLPPPIPPGSHPGDSSGGMPSPPGRRSADASWGHPSSSLTEALPFPTSSLALMAVQLQRHRTGRGESPEISDSSYLHRLSSPSDVTASSVGVYTSPNDGEGVSPAASKLHKLKKWKGTDLK</sequence>
<evidence type="ECO:0000313" key="6">
    <source>
        <dbReference type="Proteomes" id="UP001150925"/>
    </source>
</evidence>
<feature type="compositionally biased region" description="Polar residues" evidence="4">
    <location>
        <begin position="801"/>
        <end position="815"/>
    </location>
</feature>
<protein>
    <recommendedName>
        <fullName evidence="7">Ankyrin repeat protein</fullName>
    </recommendedName>
</protein>
<dbReference type="PANTHER" id="PTHR24171:SF9">
    <property type="entry name" value="ANKYRIN REPEAT DOMAIN-CONTAINING PROTEIN 39"/>
    <property type="match status" value="1"/>
</dbReference>
<reference evidence="5" key="1">
    <citation type="submission" date="2022-07" db="EMBL/GenBank/DDBJ databases">
        <title>Phylogenomic reconstructions and comparative analyses of Kickxellomycotina fungi.</title>
        <authorList>
            <person name="Reynolds N.K."/>
            <person name="Stajich J.E."/>
            <person name="Barry K."/>
            <person name="Grigoriev I.V."/>
            <person name="Crous P."/>
            <person name="Smith M.E."/>
        </authorList>
    </citation>
    <scope>NUCLEOTIDE SEQUENCE</scope>
    <source>
        <strain evidence="5">RSA 1196</strain>
    </source>
</reference>
<feature type="compositionally biased region" description="Polar residues" evidence="4">
    <location>
        <begin position="356"/>
        <end position="367"/>
    </location>
</feature>
<dbReference type="SMART" id="SM00248">
    <property type="entry name" value="ANK"/>
    <property type="match status" value="3"/>
</dbReference>
<evidence type="ECO:0000256" key="3">
    <source>
        <dbReference type="PROSITE-ProRule" id="PRU00023"/>
    </source>
</evidence>
<evidence type="ECO:0000256" key="1">
    <source>
        <dbReference type="ARBA" id="ARBA00022737"/>
    </source>
</evidence>
<feature type="region of interest" description="Disordered" evidence="4">
    <location>
        <begin position="783"/>
        <end position="815"/>
    </location>
</feature>
<feature type="compositionally biased region" description="Polar residues" evidence="4">
    <location>
        <begin position="391"/>
        <end position="402"/>
    </location>
</feature>
<dbReference type="Proteomes" id="UP001150925">
    <property type="component" value="Unassembled WGS sequence"/>
</dbReference>
<feature type="region of interest" description="Disordered" evidence="4">
    <location>
        <begin position="66"/>
        <end position="105"/>
    </location>
</feature>
<feature type="compositionally biased region" description="Pro residues" evidence="4">
    <location>
        <begin position="1331"/>
        <end position="1341"/>
    </location>
</feature>
<feature type="region of interest" description="Disordered" evidence="4">
    <location>
        <begin position="699"/>
        <end position="758"/>
    </location>
</feature>
<evidence type="ECO:0008006" key="7">
    <source>
        <dbReference type="Google" id="ProtNLM"/>
    </source>
</evidence>
<proteinExistence type="predicted"/>
<evidence type="ECO:0000313" key="5">
    <source>
        <dbReference type="EMBL" id="KAJ1963182.1"/>
    </source>
</evidence>
<dbReference type="PANTHER" id="PTHR24171">
    <property type="entry name" value="ANKYRIN REPEAT DOMAIN-CONTAINING PROTEIN 39-RELATED"/>
    <property type="match status" value="1"/>
</dbReference>
<feature type="region of interest" description="Disordered" evidence="4">
    <location>
        <begin position="298"/>
        <end position="378"/>
    </location>
</feature>
<feature type="repeat" description="ANK" evidence="3">
    <location>
        <begin position="1040"/>
        <end position="1072"/>
    </location>
</feature>
<feature type="compositionally biased region" description="Polar residues" evidence="4">
    <location>
        <begin position="699"/>
        <end position="750"/>
    </location>
</feature>
<feature type="repeat" description="ANK" evidence="3">
    <location>
        <begin position="1073"/>
        <end position="1105"/>
    </location>
</feature>
<dbReference type="Pfam" id="PF12796">
    <property type="entry name" value="Ank_2"/>
    <property type="match status" value="1"/>
</dbReference>
<dbReference type="SUPFAM" id="SSF48403">
    <property type="entry name" value="Ankyrin repeat"/>
    <property type="match status" value="1"/>
</dbReference>
<organism evidence="5 6">
    <name type="scientific">Dispira parvispora</name>
    <dbReference type="NCBI Taxonomy" id="1520584"/>
    <lineage>
        <taxon>Eukaryota</taxon>
        <taxon>Fungi</taxon>
        <taxon>Fungi incertae sedis</taxon>
        <taxon>Zoopagomycota</taxon>
        <taxon>Kickxellomycotina</taxon>
        <taxon>Dimargaritomycetes</taxon>
        <taxon>Dimargaritales</taxon>
        <taxon>Dimargaritaceae</taxon>
        <taxon>Dispira</taxon>
    </lineage>
</organism>
<feature type="compositionally biased region" description="Low complexity" evidence="4">
    <location>
        <begin position="368"/>
        <end position="378"/>
    </location>
</feature>
<dbReference type="EMBL" id="JANBPY010000859">
    <property type="protein sequence ID" value="KAJ1963182.1"/>
    <property type="molecule type" value="Genomic_DNA"/>
</dbReference>
<feature type="region of interest" description="Disordered" evidence="4">
    <location>
        <begin position="1330"/>
        <end position="1371"/>
    </location>
</feature>
<evidence type="ECO:0000256" key="2">
    <source>
        <dbReference type="ARBA" id="ARBA00023043"/>
    </source>
</evidence>
<feature type="region of interest" description="Disordered" evidence="4">
    <location>
        <begin position="391"/>
        <end position="422"/>
    </location>
</feature>
<accession>A0A9W8E315</accession>
<comment type="caution">
    <text evidence="5">The sequence shown here is derived from an EMBL/GenBank/DDBJ whole genome shotgun (WGS) entry which is preliminary data.</text>
</comment>
<dbReference type="Gene3D" id="1.25.40.20">
    <property type="entry name" value="Ankyrin repeat-containing domain"/>
    <property type="match status" value="1"/>
</dbReference>
<keyword evidence="1" id="KW-0677">Repeat</keyword>
<feature type="region of interest" description="Disordered" evidence="4">
    <location>
        <begin position="1"/>
        <end position="36"/>
    </location>
</feature>
<feature type="compositionally biased region" description="Basic residues" evidence="4">
    <location>
        <begin position="334"/>
        <end position="344"/>
    </location>
</feature>
<dbReference type="PROSITE" id="PS50297">
    <property type="entry name" value="ANK_REP_REGION"/>
    <property type="match status" value="1"/>
</dbReference>
<dbReference type="PROSITE" id="PS50088">
    <property type="entry name" value="ANK_REPEAT"/>
    <property type="match status" value="2"/>
</dbReference>
<name>A0A9W8E315_9FUNG</name>
<feature type="region of interest" description="Disordered" evidence="4">
    <location>
        <begin position="1390"/>
        <end position="1452"/>
    </location>
</feature>
<keyword evidence="2 3" id="KW-0040">ANK repeat</keyword>
<keyword evidence="6" id="KW-1185">Reference proteome</keyword>
<feature type="region of interest" description="Disordered" evidence="4">
    <location>
        <begin position="205"/>
        <end position="226"/>
    </location>
</feature>
<feature type="compositionally biased region" description="Low complexity" evidence="4">
    <location>
        <begin position="308"/>
        <end position="318"/>
    </location>
</feature>